<gene>
    <name evidence="2" type="primary">GLYCTK</name>
    <name evidence="2" type="synonym">glyctk</name>
</gene>
<evidence type="ECO:0000259" key="1">
    <source>
        <dbReference type="Pfam" id="PF13660"/>
    </source>
</evidence>
<evidence type="ECO:0000313" key="2">
    <source>
        <dbReference type="Ensembl" id="ENSSAUP00010035072.1"/>
    </source>
</evidence>
<organism evidence="2 3">
    <name type="scientific">Sparus aurata</name>
    <name type="common">Gilthead sea bream</name>
    <dbReference type="NCBI Taxonomy" id="8175"/>
    <lineage>
        <taxon>Eukaryota</taxon>
        <taxon>Metazoa</taxon>
        <taxon>Chordata</taxon>
        <taxon>Craniata</taxon>
        <taxon>Vertebrata</taxon>
        <taxon>Euteleostomi</taxon>
        <taxon>Actinopterygii</taxon>
        <taxon>Neopterygii</taxon>
        <taxon>Teleostei</taxon>
        <taxon>Neoteleostei</taxon>
        <taxon>Acanthomorphata</taxon>
        <taxon>Eupercaria</taxon>
        <taxon>Spariformes</taxon>
        <taxon>Sparidae</taxon>
        <taxon>Sparus</taxon>
    </lineage>
</organism>
<feature type="domain" description="MOFRL-associated" evidence="1">
    <location>
        <begin position="33"/>
        <end position="169"/>
    </location>
</feature>
<dbReference type="Ensembl" id="ENSSAUT00010036948.1">
    <property type="protein sequence ID" value="ENSSAUP00010035072.1"/>
    <property type="gene ID" value="ENSSAUG00010014820.1"/>
</dbReference>
<dbReference type="InterPro" id="IPR025286">
    <property type="entry name" value="MOFRL_assoc_dom"/>
</dbReference>
<dbReference type="SUPFAM" id="SSF82544">
    <property type="entry name" value="GckA/TtuD-like"/>
    <property type="match status" value="1"/>
</dbReference>
<dbReference type="InterPro" id="IPR039760">
    <property type="entry name" value="MOFRL_protein"/>
</dbReference>
<reference evidence="2" key="2">
    <citation type="submission" date="2025-08" db="UniProtKB">
        <authorList>
            <consortium name="Ensembl"/>
        </authorList>
    </citation>
    <scope>IDENTIFICATION</scope>
</reference>
<proteinExistence type="predicted"/>
<name>A0A671WAR9_SPAAU</name>
<dbReference type="Pfam" id="PF13660">
    <property type="entry name" value="DUF4147"/>
    <property type="match status" value="1"/>
</dbReference>
<dbReference type="AlphaFoldDB" id="A0A671WAR9"/>
<keyword evidence="3" id="KW-1185">Reference proteome</keyword>
<sequence>MARVLSLFRHQPFLALGGRRKPPLCKMSMDSRARGVFAAAVEAVQPDTVVRQSIERKKDSVIIDGHKFTLKNNLHLVGFGKAVLGMAAEAERIVGDHLVKGVISVPHGIQQTLQQHGKGHLLLKENSRIKVIEGAKHNLPDADAQEAAEEIKQLASRLTEEDLLLVLISELGPLPYHAGLRRRAHRRMGCHVSVSWR</sequence>
<accession>A0A671WAR9</accession>
<dbReference type="GO" id="GO:0005737">
    <property type="term" value="C:cytoplasm"/>
    <property type="evidence" value="ECO:0007669"/>
    <property type="project" value="TreeGrafter"/>
</dbReference>
<reference evidence="2" key="3">
    <citation type="submission" date="2025-09" db="UniProtKB">
        <authorList>
            <consortium name="Ensembl"/>
        </authorList>
    </citation>
    <scope>IDENTIFICATION</scope>
</reference>
<evidence type="ECO:0000313" key="3">
    <source>
        <dbReference type="Proteomes" id="UP000472265"/>
    </source>
</evidence>
<dbReference type="Proteomes" id="UP000472265">
    <property type="component" value="Chromosome 6"/>
</dbReference>
<protein>
    <submittedName>
        <fullName evidence="2">Glycerate kinase</fullName>
    </submittedName>
</protein>
<dbReference type="PANTHER" id="PTHR12227:SF0">
    <property type="entry name" value="GLYCERATE KINASE"/>
    <property type="match status" value="1"/>
</dbReference>
<dbReference type="PANTHER" id="PTHR12227">
    <property type="entry name" value="GLYCERATE KINASE"/>
    <property type="match status" value="1"/>
</dbReference>
<dbReference type="InterPro" id="IPR038614">
    <property type="entry name" value="GK_N_sf"/>
</dbReference>
<dbReference type="Gene3D" id="3.40.50.10180">
    <property type="entry name" value="Glycerate kinase, MOFRL-like N-terminal domain"/>
    <property type="match status" value="1"/>
</dbReference>
<dbReference type="GO" id="GO:0008887">
    <property type="term" value="F:glycerate kinase activity"/>
    <property type="evidence" value="ECO:0007669"/>
    <property type="project" value="InterPro"/>
</dbReference>
<reference evidence="2" key="1">
    <citation type="submission" date="2021-04" db="EMBL/GenBank/DDBJ databases">
        <authorList>
            <consortium name="Wellcome Sanger Institute Data Sharing"/>
        </authorList>
    </citation>
    <scope>NUCLEOTIDE SEQUENCE [LARGE SCALE GENOMIC DNA]</scope>
</reference>
<dbReference type="GeneTree" id="ENSGT00390000014365"/>